<evidence type="ECO:0000259" key="2">
    <source>
        <dbReference type="PROSITE" id="PS50004"/>
    </source>
</evidence>
<evidence type="ECO:0000313" key="3">
    <source>
        <dbReference type="EMBL" id="GMN25783.1"/>
    </source>
</evidence>
<accession>A0AA87ZG99</accession>
<dbReference type="PANTHER" id="PTHR32246">
    <property type="entry name" value="INGRESSION PROTEIN FIC1"/>
    <property type="match status" value="1"/>
</dbReference>
<gene>
    <name evidence="3" type="ORF">TIFTF001_001053</name>
</gene>
<reference evidence="3" key="1">
    <citation type="submission" date="2023-07" db="EMBL/GenBank/DDBJ databases">
        <title>draft genome sequence of fig (Ficus carica).</title>
        <authorList>
            <person name="Takahashi T."/>
            <person name="Nishimura K."/>
        </authorList>
    </citation>
    <scope>NUCLEOTIDE SEQUENCE</scope>
</reference>
<evidence type="ECO:0000313" key="4">
    <source>
        <dbReference type="Proteomes" id="UP001187192"/>
    </source>
</evidence>
<dbReference type="GO" id="GO:0006952">
    <property type="term" value="P:defense response"/>
    <property type="evidence" value="ECO:0007669"/>
    <property type="project" value="InterPro"/>
</dbReference>
<keyword evidence="4" id="KW-1185">Reference proteome</keyword>
<keyword evidence="1" id="KW-0732">Signal</keyword>
<dbReference type="SUPFAM" id="SSF49562">
    <property type="entry name" value="C2 domain (Calcium/lipid-binding domain, CaLB)"/>
    <property type="match status" value="1"/>
</dbReference>
<dbReference type="SMART" id="SM00239">
    <property type="entry name" value="C2"/>
    <property type="match status" value="1"/>
</dbReference>
<dbReference type="Pfam" id="PF00168">
    <property type="entry name" value="C2"/>
    <property type="match status" value="1"/>
</dbReference>
<comment type="caution">
    <text evidence="3">The sequence shown here is derived from an EMBL/GenBank/DDBJ whole genome shotgun (WGS) entry which is preliminary data.</text>
</comment>
<protein>
    <recommendedName>
        <fullName evidence="2">C2 domain-containing protein</fullName>
    </recommendedName>
</protein>
<name>A0AA87ZG99_FICCA</name>
<dbReference type="EMBL" id="BTGU01000001">
    <property type="protein sequence ID" value="GMN25783.1"/>
    <property type="molecule type" value="Genomic_DNA"/>
</dbReference>
<organism evidence="3 4">
    <name type="scientific">Ficus carica</name>
    <name type="common">Common fig</name>
    <dbReference type="NCBI Taxonomy" id="3494"/>
    <lineage>
        <taxon>Eukaryota</taxon>
        <taxon>Viridiplantae</taxon>
        <taxon>Streptophyta</taxon>
        <taxon>Embryophyta</taxon>
        <taxon>Tracheophyta</taxon>
        <taxon>Spermatophyta</taxon>
        <taxon>Magnoliopsida</taxon>
        <taxon>eudicotyledons</taxon>
        <taxon>Gunneridae</taxon>
        <taxon>Pentapetalae</taxon>
        <taxon>rosids</taxon>
        <taxon>fabids</taxon>
        <taxon>Rosales</taxon>
        <taxon>Moraceae</taxon>
        <taxon>Ficeae</taxon>
        <taxon>Ficus</taxon>
    </lineage>
</organism>
<dbReference type="InterPro" id="IPR000008">
    <property type="entry name" value="C2_dom"/>
</dbReference>
<feature type="signal peptide" evidence="1">
    <location>
        <begin position="1"/>
        <end position="19"/>
    </location>
</feature>
<proteinExistence type="predicted"/>
<dbReference type="Gene3D" id="2.60.40.150">
    <property type="entry name" value="C2 domain"/>
    <property type="match status" value="1"/>
</dbReference>
<dbReference type="CDD" id="cd04051">
    <property type="entry name" value="C2_SRC2_like"/>
    <property type="match status" value="1"/>
</dbReference>
<feature type="domain" description="C2" evidence="2">
    <location>
        <begin position="1"/>
        <end position="114"/>
    </location>
</feature>
<sequence>MPGGHAFAPLLLELNLLSARDLAAVSKSMKAFAVVWINPSRKLKTRPDQTGQTNPKWNEKFAFRVDDDFLDGESFTITIEIRATTRRGSVVMVGSVGVPVSSLFPPSTSPSQKRRFSKTRFLTLQIRRSSGRPQGVLDIGVAILDGTRRSMPLSSDLAPRDSETPT</sequence>
<dbReference type="Proteomes" id="UP001187192">
    <property type="component" value="Unassembled WGS sequence"/>
</dbReference>
<dbReference type="PROSITE" id="PS50004">
    <property type="entry name" value="C2"/>
    <property type="match status" value="1"/>
</dbReference>
<feature type="chain" id="PRO_5041698143" description="C2 domain-containing protein" evidence="1">
    <location>
        <begin position="20"/>
        <end position="166"/>
    </location>
</feature>
<evidence type="ECO:0000256" key="1">
    <source>
        <dbReference type="SAM" id="SignalP"/>
    </source>
</evidence>
<dbReference type="AlphaFoldDB" id="A0AA87ZG99"/>
<dbReference type="InterPro" id="IPR035892">
    <property type="entry name" value="C2_domain_sf"/>
</dbReference>
<dbReference type="InterPro" id="IPR044750">
    <property type="entry name" value="C2_SRC2/BAP"/>
</dbReference>
<dbReference type="PANTHER" id="PTHR32246:SF103">
    <property type="entry name" value="CALCIUM-DEPENDENT LIPID-BINDING (CALB DOMAIN) FAMILY PROTEIN"/>
    <property type="match status" value="1"/>
</dbReference>